<evidence type="ECO:0000313" key="2">
    <source>
        <dbReference type="EMBL" id="MFB9211963.1"/>
    </source>
</evidence>
<sequence length="730" mass="83775">MTGFSIQHHTFNTGLFDQLKTDHYAKNLWPIVYILSDINIKEAYVGETTDTFARMNSHLKNKSKKKLTSVHLIGSPKFNKSATLDIESNLIKYMSGDGNFQLINGNLGLANHNYYQKPEVYWNLFKSIWDELRTVGLAKHSLEHIDNSDLFKYSPYKSLRNEQVYALYKMLESILYDKYEIVLMEGGAGTGKTILAIYLFKLLAKDNEDFNYGDFGDHEFEFLNLVKQIKKKYPNLKMGFVVPMSSFRGTMKQVFKNIKGLKANMVIGPAAVSRETFDILIVDESHRLRKKKSIGAYIGAFNKAAKRLQLDPNETNELEWVTLQSKKTILFYDENQSIKPSDVNKEDFKKLKKSSKTTIKKLKSQFRVLGGNDYVDFIDKLLGCKFPKEGKKFNTKAYELLLFDSVSDLVSEVKQRDNEFGLSRTLAGFSWEWISNKEGQKHFKDIKIGETELRWNAVTEDWINSSNAVNEVECIHTTQGYDLNYAGIILGHEISYDKKNGRIVIIKENYKDSTGRQADSPEQLKEYIVNIYKTMMLRGIKGTYLYACDPDLKDYLSKFIPLKLSKPSTPMVEFLQHDEVIPFENAIPAYRLDVAAGQFGENQKVDEVDWVKPPQSVRITKDHFACRIVGESMNKVIPNGSYVIFKKYSGGSRNGKIVLVEHSDLQDPEFGSCYTVKEYESKKHISEDGWKHESIILKPISNDDGYENIILSDDQTSYFKVIGIFECVIK</sequence>
<keyword evidence="2" id="KW-0067">ATP-binding</keyword>
<dbReference type="Pfam" id="PF00717">
    <property type="entry name" value="Peptidase_S24"/>
    <property type="match status" value="1"/>
</dbReference>
<name>A0ABV5J550_9BACT</name>
<accession>A0ABV5J550</accession>
<dbReference type="EMBL" id="JBHMEW010000056">
    <property type="protein sequence ID" value="MFB9211963.1"/>
    <property type="molecule type" value="Genomic_DNA"/>
</dbReference>
<dbReference type="InterPro" id="IPR027417">
    <property type="entry name" value="P-loop_NTPase"/>
</dbReference>
<proteinExistence type="predicted"/>
<dbReference type="SUPFAM" id="SSF51306">
    <property type="entry name" value="LexA/Signal peptidase"/>
    <property type="match status" value="1"/>
</dbReference>
<dbReference type="GO" id="GO:0004386">
    <property type="term" value="F:helicase activity"/>
    <property type="evidence" value="ECO:0007669"/>
    <property type="project" value="UniProtKB-KW"/>
</dbReference>
<dbReference type="RefSeq" id="WP_290247044.1">
    <property type="nucleotide sequence ID" value="NZ_JAUFQT010000001.1"/>
</dbReference>
<keyword evidence="2" id="KW-0378">Hydrolase</keyword>
<organism evidence="2 3">
    <name type="scientific">Echinicola jeungdonensis</name>
    <dbReference type="NCBI Taxonomy" id="709343"/>
    <lineage>
        <taxon>Bacteria</taxon>
        <taxon>Pseudomonadati</taxon>
        <taxon>Bacteroidota</taxon>
        <taxon>Cytophagia</taxon>
        <taxon>Cytophagales</taxon>
        <taxon>Cyclobacteriaceae</taxon>
        <taxon>Echinicola</taxon>
    </lineage>
</organism>
<dbReference type="InterPro" id="IPR015927">
    <property type="entry name" value="Peptidase_S24_S26A/B/C"/>
</dbReference>
<keyword evidence="3" id="KW-1185">Reference proteome</keyword>
<dbReference type="Proteomes" id="UP001589654">
    <property type="component" value="Unassembled WGS sequence"/>
</dbReference>
<gene>
    <name evidence="2" type="ORF">ACFFUR_09100</name>
</gene>
<keyword evidence="2" id="KW-0547">Nucleotide-binding</keyword>
<dbReference type="CDD" id="cd06462">
    <property type="entry name" value="Peptidase_S24_S26"/>
    <property type="match status" value="1"/>
</dbReference>
<dbReference type="InterPro" id="IPR018647">
    <property type="entry name" value="SLFN_3-like_DNA/RNA_helicase"/>
</dbReference>
<dbReference type="SUPFAM" id="SSF52540">
    <property type="entry name" value="P-loop containing nucleoside triphosphate hydrolases"/>
    <property type="match status" value="1"/>
</dbReference>
<evidence type="ECO:0000259" key="1">
    <source>
        <dbReference type="PROSITE" id="PS50164"/>
    </source>
</evidence>
<keyword evidence="2" id="KW-0347">Helicase</keyword>
<dbReference type="CDD" id="cd10439">
    <property type="entry name" value="GIY-YIG_COG3410"/>
    <property type="match status" value="1"/>
</dbReference>
<dbReference type="Gene3D" id="3.40.50.300">
    <property type="entry name" value="P-loop containing nucleotide triphosphate hydrolases"/>
    <property type="match status" value="1"/>
</dbReference>
<protein>
    <submittedName>
        <fullName evidence="2">DNA/RNA helicase domain-containing protein</fullName>
    </submittedName>
</protein>
<dbReference type="InterPro" id="IPR036286">
    <property type="entry name" value="LexA/Signal_pep-like_sf"/>
</dbReference>
<dbReference type="Gene3D" id="2.10.109.10">
    <property type="entry name" value="Umud Fragment, subunit A"/>
    <property type="match status" value="1"/>
</dbReference>
<dbReference type="Pfam" id="PF01541">
    <property type="entry name" value="GIY-YIG"/>
    <property type="match status" value="1"/>
</dbReference>
<dbReference type="Pfam" id="PF09848">
    <property type="entry name" value="SLFN-g3_helicase"/>
    <property type="match status" value="1"/>
</dbReference>
<dbReference type="PROSITE" id="PS50164">
    <property type="entry name" value="GIY_YIG"/>
    <property type="match status" value="1"/>
</dbReference>
<reference evidence="2 3" key="1">
    <citation type="submission" date="2024-09" db="EMBL/GenBank/DDBJ databases">
        <authorList>
            <person name="Sun Q."/>
            <person name="Mori K."/>
        </authorList>
    </citation>
    <scope>NUCLEOTIDE SEQUENCE [LARGE SCALE GENOMIC DNA]</scope>
    <source>
        <strain evidence="2 3">CECT 7682</strain>
    </source>
</reference>
<feature type="domain" description="GIY-YIG" evidence="1">
    <location>
        <begin position="28"/>
        <end position="100"/>
    </location>
</feature>
<dbReference type="InterPro" id="IPR000305">
    <property type="entry name" value="GIY-YIG_endonuc"/>
</dbReference>
<comment type="caution">
    <text evidence="2">The sequence shown here is derived from an EMBL/GenBank/DDBJ whole genome shotgun (WGS) entry which is preliminary data.</text>
</comment>
<evidence type="ECO:0000313" key="3">
    <source>
        <dbReference type="Proteomes" id="UP001589654"/>
    </source>
</evidence>